<dbReference type="Pfam" id="PF00001">
    <property type="entry name" value="7tm_1"/>
    <property type="match status" value="1"/>
</dbReference>
<keyword evidence="4 9" id="KW-1133">Transmembrane helix</keyword>
<dbReference type="PANTHER" id="PTHR24235">
    <property type="entry name" value="NEUROPEPTIDE Y RECEPTOR"/>
    <property type="match status" value="1"/>
</dbReference>
<dbReference type="OrthoDB" id="9946013at2759"/>
<comment type="subcellular location">
    <subcellularLocation>
        <location evidence="1">Membrane</location>
        <topology evidence="1">Multi-pass membrane protein</topology>
    </subcellularLocation>
</comment>
<dbReference type="PANTHER" id="PTHR24235:SF12">
    <property type="entry name" value="G-PROTEIN COUPLED RECEPTORS FAMILY 1 PROFILE DOMAIN-CONTAINING PROTEIN"/>
    <property type="match status" value="1"/>
</dbReference>
<dbReference type="GO" id="GO:0016020">
    <property type="term" value="C:membrane"/>
    <property type="evidence" value="ECO:0007669"/>
    <property type="project" value="UniProtKB-SubCell"/>
</dbReference>
<organism evidence="11 12">
    <name type="scientific">Brassicogethes aeneus</name>
    <name type="common">Rape pollen beetle</name>
    <name type="synonym">Meligethes aeneus</name>
    <dbReference type="NCBI Taxonomy" id="1431903"/>
    <lineage>
        <taxon>Eukaryota</taxon>
        <taxon>Metazoa</taxon>
        <taxon>Ecdysozoa</taxon>
        <taxon>Arthropoda</taxon>
        <taxon>Hexapoda</taxon>
        <taxon>Insecta</taxon>
        <taxon>Pterygota</taxon>
        <taxon>Neoptera</taxon>
        <taxon>Endopterygota</taxon>
        <taxon>Coleoptera</taxon>
        <taxon>Polyphaga</taxon>
        <taxon>Cucujiformia</taxon>
        <taxon>Nitidulidae</taxon>
        <taxon>Meligethinae</taxon>
        <taxon>Brassicogethes</taxon>
    </lineage>
</organism>
<dbReference type="PRINTS" id="PR00237">
    <property type="entry name" value="GPCRRHODOPSN"/>
</dbReference>
<keyword evidence="6 9" id="KW-0472">Membrane</keyword>
<name>A0A9P0FRB9_BRAAE</name>
<evidence type="ECO:0000256" key="2">
    <source>
        <dbReference type="ARBA" id="ARBA00010663"/>
    </source>
</evidence>
<keyword evidence="8" id="KW-0807">Transducer</keyword>
<dbReference type="Gene3D" id="1.20.1070.10">
    <property type="entry name" value="Rhodopsin 7-helix transmembrane proteins"/>
    <property type="match status" value="1"/>
</dbReference>
<evidence type="ECO:0000256" key="6">
    <source>
        <dbReference type="ARBA" id="ARBA00023136"/>
    </source>
</evidence>
<dbReference type="GO" id="GO:0004930">
    <property type="term" value="F:G protein-coupled receptor activity"/>
    <property type="evidence" value="ECO:0007669"/>
    <property type="project" value="UniProtKB-KW"/>
</dbReference>
<protein>
    <recommendedName>
        <fullName evidence="10">G-protein coupled receptors family 1 profile domain-containing protein</fullName>
    </recommendedName>
</protein>
<gene>
    <name evidence="11" type="ORF">MELIAE_LOCUS12849</name>
</gene>
<sequence length="117" mass="13266">MDDDDYYQLDTSNITFINTLWLVREPDFIIEKVALFLPLVVLGIAGNTQVIYIITKNVHLQTPTNLLIANMAVADLLSLLFHPWVFITYDVFQNYQLGLIGCYGEGALECITILLIN</sequence>
<evidence type="ECO:0000313" key="11">
    <source>
        <dbReference type="EMBL" id="CAH0564251.1"/>
    </source>
</evidence>
<feature type="domain" description="G-protein coupled receptors family 1 profile" evidence="10">
    <location>
        <begin position="46"/>
        <end position="117"/>
    </location>
</feature>
<dbReference type="EMBL" id="OV121140">
    <property type="protein sequence ID" value="CAH0564251.1"/>
    <property type="molecule type" value="Genomic_DNA"/>
</dbReference>
<reference evidence="11" key="1">
    <citation type="submission" date="2021-12" db="EMBL/GenBank/DDBJ databases">
        <authorList>
            <person name="King R."/>
        </authorList>
    </citation>
    <scope>NUCLEOTIDE SEQUENCE</scope>
</reference>
<dbReference type="InterPro" id="IPR017452">
    <property type="entry name" value="GPCR_Rhodpsn_7TM"/>
</dbReference>
<evidence type="ECO:0000256" key="7">
    <source>
        <dbReference type="ARBA" id="ARBA00023170"/>
    </source>
</evidence>
<feature type="transmembrane region" description="Helical" evidence="9">
    <location>
        <begin position="33"/>
        <end position="54"/>
    </location>
</feature>
<keyword evidence="12" id="KW-1185">Reference proteome</keyword>
<keyword evidence="7" id="KW-0675">Receptor</keyword>
<evidence type="ECO:0000256" key="3">
    <source>
        <dbReference type="ARBA" id="ARBA00022692"/>
    </source>
</evidence>
<evidence type="ECO:0000256" key="8">
    <source>
        <dbReference type="ARBA" id="ARBA00023224"/>
    </source>
</evidence>
<feature type="transmembrane region" description="Helical" evidence="9">
    <location>
        <begin position="66"/>
        <end position="89"/>
    </location>
</feature>
<keyword evidence="5" id="KW-0297">G-protein coupled receptor</keyword>
<dbReference type="PROSITE" id="PS50262">
    <property type="entry name" value="G_PROTEIN_RECEP_F1_2"/>
    <property type="match status" value="1"/>
</dbReference>
<dbReference type="InterPro" id="IPR000276">
    <property type="entry name" value="GPCR_Rhodpsn"/>
</dbReference>
<keyword evidence="3 9" id="KW-0812">Transmembrane</keyword>
<dbReference type="Proteomes" id="UP001154078">
    <property type="component" value="Chromosome 9"/>
</dbReference>
<evidence type="ECO:0000313" key="12">
    <source>
        <dbReference type="Proteomes" id="UP001154078"/>
    </source>
</evidence>
<accession>A0A9P0FRB9</accession>
<evidence type="ECO:0000259" key="10">
    <source>
        <dbReference type="PROSITE" id="PS50262"/>
    </source>
</evidence>
<dbReference type="AlphaFoldDB" id="A0A9P0FRB9"/>
<evidence type="ECO:0000256" key="5">
    <source>
        <dbReference type="ARBA" id="ARBA00023040"/>
    </source>
</evidence>
<evidence type="ECO:0000256" key="1">
    <source>
        <dbReference type="ARBA" id="ARBA00004141"/>
    </source>
</evidence>
<comment type="similarity">
    <text evidence="2">Belongs to the G-protein coupled receptor 1 family.</text>
</comment>
<dbReference type="SUPFAM" id="SSF81321">
    <property type="entry name" value="Family A G protein-coupled receptor-like"/>
    <property type="match status" value="1"/>
</dbReference>
<evidence type="ECO:0000256" key="9">
    <source>
        <dbReference type="SAM" id="Phobius"/>
    </source>
</evidence>
<evidence type="ECO:0000256" key="4">
    <source>
        <dbReference type="ARBA" id="ARBA00022989"/>
    </source>
</evidence>
<proteinExistence type="inferred from homology"/>